<dbReference type="EMBL" id="UGPP01000001">
    <property type="protein sequence ID" value="STY70881.1"/>
    <property type="molecule type" value="Genomic_DNA"/>
</dbReference>
<name>A0A378NRA5_9FIRM</name>
<dbReference type="Pfam" id="PF10040">
    <property type="entry name" value="CRISPR_Cas6"/>
    <property type="match status" value="1"/>
</dbReference>
<accession>A0A378NRA5</accession>
<dbReference type="RefSeq" id="WP_115151330.1">
    <property type="nucleotide sequence ID" value="NZ_UGPP01000001.1"/>
</dbReference>
<dbReference type="Proteomes" id="UP000255234">
    <property type="component" value="Unassembled WGS sequence"/>
</dbReference>
<reference evidence="2 3" key="1">
    <citation type="submission" date="2018-06" db="EMBL/GenBank/DDBJ databases">
        <authorList>
            <consortium name="Pathogen Informatics"/>
            <person name="Doyle S."/>
        </authorList>
    </citation>
    <scope>NUCLEOTIDE SEQUENCE [LARGE SCALE GENOMIC DNA]</scope>
    <source>
        <strain evidence="2 3">NCTC10571</strain>
    </source>
</reference>
<dbReference type="CDD" id="cd21141">
    <property type="entry name" value="Cas6_III-like"/>
    <property type="match status" value="1"/>
</dbReference>
<dbReference type="Gene3D" id="3.30.70.1900">
    <property type="match status" value="1"/>
</dbReference>
<protein>
    <submittedName>
        <fullName evidence="2">CRISPR-associated endoribonuclease Cas6</fullName>
    </submittedName>
</protein>
<sequence length="256" mass="30224">MLKIIEIVLKSKADEEIQKAEKSLASIMNDILMQYVDDKYREYLSMQMIKPYTQYIIKDIEAEDIYYWRIATLNQEATENIAYRLMDKLTKENCEFITADKIVFQIEKKSYIHSATYKQLVTKYFTRRLKSSYIEFNFLTPTLLFGEEDKMICQLHDIIMNLVAIWNLFAIDEKLYEQDLIENLAQEIQLDDYEVVLRPQMINGKKRPTFQGKCRFSLKNNIMANKIILMLAEFSQYTSIGVNTYLGMGAIQIKLN</sequence>
<evidence type="ECO:0000313" key="2">
    <source>
        <dbReference type="EMBL" id="STY70881.1"/>
    </source>
</evidence>
<dbReference type="InterPro" id="IPR019267">
    <property type="entry name" value="CRISPR-assoc_Cas6_C"/>
</dbReference>
<organism evidence="2 3">
    <name type="scientific">Megamonas hypermegale</name>
    <dbReference type="NCBI Taxonomy" id="158847"/>
    <lineage>
        <taxon>Bacteria</taxon>
        <taxon>Bacillati</taxon>
        <taxon>Bacillota</taxon>
        <taxon>Negativicutes</taxon>
        <taxon>Selenomonadales</taxon>
        <taxon>Selenomonadaceae</taxon>
        <taxon>Megamonas</taxon>
    </lineage>
</organism>
<gene>
    <name evidence="2" type="ORF">NCTC10571_01031</name>
</gene>
<dbReference type="AlphaFoldDB" id="A0A378NRA5"/>
<evidence type="ECO:0000259" key="1">
    <source>
        <dbReference type="Pfam" id="PF10040"/>
    </source>
</evidence>
<feature type="domain" description="CRISPR-associated protein Cas6 C-terminal" evidence="1">
    <location>
        <begin position="137"/>
        <end position="251"/>
    </location>
</feature>
<proteinExistence type="predicted"/>
<evidence type="ECO:0000313" key="3">
    <source>
        <dbReference type="Proteomes" id="UP000255234"/>
    </source>
</evidence>